<proteinExistence type="predicted"/>
<dbReference type="PATRIC" id="fig|1807.13.peg.252"/>
<dbReference type="EMBL" id="LAUZ02000002">
    <property type="protein sequence ID" value="KKF03733.1"/>
    <property type="molecule type" value="Genomic_DNA"/>
</dbReference>
<keyword evidence="2" id="KW-1185">Reference proteome</keyword>
<dbReference type="Proteomes" id="UP000034150">
    <property type="component" value="Unassembled WGS sequence"/>
</dbReference>
<comment type="caution">
    <text evidence="1">The sequence shown here is derived from an EMBL/GenBank/DDBJ whole genome shotgun (WGS) entry which is preliminary data.</text>
</comment>
<dbReference type="RefSeq" id="WP_046361281.1">
    <property type="nucleotide sequence ID" value="NZ_LAUZ02000002.1"/>
</dbReference>
<evidence type="ECO:0000313" key="1">
    <source>
        <dbReference type="EMBL" id="KKF03733.1"/>
    </source>
</evidence>
<organism evidence="1 2">
    <name type="scientific">Mycolicibacterium obuense</name>
    <dbReference type="NCBI Taxonomy" id="1807"/>
    <lineage>
        <taxon>Bacteria</taxon>
        <taxon>Bacillati</taxon>
        <taxon>Actinomycetota</taxon>
        <taxon>Actinomycetes</taxon>
        <taxon>Mycobacteriales</taxon>
        <taxon>Mycobacteriaceae</taxon>
        <taxon>Mycolicibacterium</taxon>
    </lineage>
</organism>
<gene>
    <name evidence="1" type="ORF">WN67_01405</name>
</gene>
<name>A0A0M2K9S6_9MYCO</name>
<evidence type="ECO:0000313" key="2">
    <source>
        <dbReference type="Proteomes" id="UP000034150"/>
    </source>
</evidence>
<reference evidence="1 2" key="1">
    <citation type="journal article" date="2015" name="Genome Announc.">
        <title>Draft Genome Sequence of Mycobacterium obuense Strain UC1, Isolated from Patient Sputum.</title>
        <authorList>
            <person name="Greninger A.L."/>
            <person name="Cunningham G."/>
            <person name="Hsu E.D."/>
            <person name="Yu J.M."/>
            <person name="Chiu C.Y."/>
            <person name="Miller S."/>
        </authorList>
    </citation>
    <scope>NUCLEOTIDE SEQUENCE [LARGE SCALE GENOMIC DNA]</scope>
    <source>
        <strain evidence="1 2">UC1</strain>
    </source>
</reference>
<dbReference type="AlphaFoldDB" id="A0A0M2K9S6"/>
<sequence length="292" mass="32616">MDYNLGRGRGPRPARFEDLDEETRNKITRTLVEVISEYQSIVDALKPPLEVLTSSFSATADIASVFARLADEMRWFVPNWPENLDVERAWRVADEGIPVAFVPRPEIVVELVDAESHADRLTLLVNSQAAIVSDCRIALAPVWDEPLPLPASIAMMLPLLQEAIDTLEAGHAAAACALSVVIIDSLLRRTEGDLQYQTLRKRSRKNALDAAAALNQLRVELAWRPMHSLLEEWNPRSGSPPPTMPSRHVVIHWPDPRHLSNQNAIVTVMVATSLFLGLCESERRKELIEKSS</sequence>
<dbReference type="OrthoDB" id="4549247at2"/>
<accession>A0A0M2K9S6</accession>
<protein>
    <submittedName>
        <fullName evidence="1">Uncharacterized protein</fullName>
    </submittedName>
</protein>